<feature type="transmembrane region" description="Helical" evidence="1">
    <location>
        <begin position="422"/>
        <end position="443"/>
    </location>
</feature>
<feature type="transmembrane region" description="Helical" evidence="1">
    <location>
        <begin position="478"/>
        <end position="497"/>
    </location>
</feature>
<evidence type="ECO:0000256" key="1">
    <source>
        <dbReference type="SAM" id="Phobius"/>
    </source>
</evidence>
<evidence type="ECO:0000313" key="3">
    <source>
        <dbReference type="Proteomes" id="UP001612741"/>
    </source>
</evidence>
<keyword evidence="3" id="KW-1185">Reference proteome</keyword>
<keyword evidence="1" id="KW-0472">Membrane</keyword>
<proteinExistence type="predicted"/>
<comment type="caution">
    <text evidence="2">The sequence shown here is derived from an EMBL/GenBank/DDBJ whole genome shotgun (WGS) entry which is preliminary data.</text>
</comment>
<gene>
    <name evidence="2" type="ORF">ACIBG2_15470</name>
</gene>
<feature type="transmembrane region" description="Helical" evidence="1">
    <location>
        <begin position="322"/>
        <end position="338"/>
    </location>
</feature>
<protein>
    <submittedName>
        <fullName evidence="2">Uncharacterized protein</fullName>
    </submittedName>
</protein>
<feature type="transmembrane region" description="Helical" evidence="1">
    <location>
        <begin position="366"/>
        <end position="387"/>
    </location>
</feature>
<evidence type="ECO:0000313" key="2">
    <source>
        <dbReference type="EMBL" id="MFI6498788.1"/>
    </source>
</evidence>
<accession>A0ABW7YS90</accession>
<dbReference type="RefSeq" id="WP_397082025.1">
    <property type="nucleotide sequence ID" value="NZ_JBITGY010000004.1"/>
</dbReference>
<keyword evidence="1" id="KW-0812">Transmembrane</keyword>
<feature type="transmembrane region" description="Helical" evidence="1">
    <location>
        <begin position="450"/>
        <end position="472"/>
    </location>
</feature>
<feature type="transmembrane region" description="Helical" evidence="1">
    <location>
        <begin position="267"/>
        <end position="286"/>
    </location>
</feature>
<dbReference type="EMBL" id="JBITGY010000004">
    <property type="protein sequence ID" value="MFI6498788.1"/>
    <property type="molecule type" value="Genomic_DNA"/>
</dbReference>
<name>A0ABW7YS90_9ACTN</name>
<organism evidence="2 3">
    <name type="scientific">Nonomuraea typhae</name>
    <dbReference type="NCBI Taxonomy" id="2603600"/>
    <lineage>
        <taxon>Bacteria</taxon>
        <taxon>Bacillati</taxon>
        <taxon>Actinomycetota</taxon>
        <taxon>Actinomycetes</taxon>
        <taxon>Streptosporangiales</taxon>
        <taxon>Streptosporangiaceae</taxon>
        <taxon>Nonomuraea</taxon>
    </lineage>
</organism>
<feature type="transmembrane region" description="Helical" evidence="1">
    <location>
        <begin position="210"/>
        <end position="239"/>
    </location>
</feature>
<dbReference type="Proteomes" id="UP001612741">
    <property type="component" value="Unassembled WGS sequence"/>
</dbReference>
<sequence length="526" mass="55673">MPDWTYHPLRGIAAAMLGEGRSRRLALRALAAVGSLPGGARLIAQGLGHLHPHPSLAGTVSGVPVRARVGVVVPPSAAHAAVRAMAPLGAGLIEVAPVAPADVPEVRRAAAGRRVPVVVRTGEPMVADALKGHVDAVLGPDPDLVRTSSPSVDDAARVLADPRKTVLATPAVLIEAGPGWFARVLEAATPAEAPPGLRALGADPRRWPGWWWGVLMGAGVIVFALGAAVVTLGPILLWYDRDFLGAEPYHLHAISHRLPGFLQHDRITLAGSMAAIGVLYAGIAAGGLRRRWPWARRAYLVSGSIGFLSWFSFAGFGFLEPVHTVATAVLLPTFLLAMRRTTGRPRWRVLPEGPERLRRRALTGQLLMVVTGFGLFAGGVVVSAVGLTEVFVPSDLEFLRADPDAMRAANPRLLPFIAHDRVTFGGALVAAGAAITLLGMWAWRRGEGWLWWVLAAAGAAGFLPAVVVHGAIGYVDLWHLAPVFLGMVLTVTALALARPYLCARARATVSPPRSARSRSRAVPRPR</sequence>
<reference evidence="2 3" key="1">
    <citation type="submission" date="2024-10" db="EMBL/GenBank/DDBJ databases">
        <title>The Natural Products Discovery Center: Release of the First 8490 Sequenced Strains for Exploring Actinobacteria Biosynthetic Diversity.</title>
        <authorList>
            <person name="Kalkreuter E."/>
            <person name="Kautsar S.A."/>
            <person name="Yang D."/>
            <person name="Bader C.D."/>
            <person name="Teijaro C.N."/>
            <person name="Fluegel L."/>
            <person name="Davis C.M."/>
            <person name="Simpson J.R."/>
            <person name="Lauterbach L."/>
            <person name="Steele A.D."/>
            <person name="Gui C."/>
            <person name="Meng S."/>
            <person name="Li G."/>
            <person name="Viehrig K."/>
            <person name="Ye F."/>
            <person name="Su P."/>
            <person name="Kiefer A.F."/>
            <person name="Nichols A."/>
            <person name="Cepeda A.J."/>
            <person name="Yan W."/>
            <person name="Fan B."/>
            <person name="Jiang Y."/>
            <person name="Adhikari A."/>
            <person name="Zheng C.-J."/>
            <person name="Schuster L."/>
            <person name="Cowan T.M."/>
            <person name="Smanski M.J."/>
            <person name="Chevrette M.G."/>
            <person name="De Carvalho L.P.S."/>
            <person name="Shen B."/>
        </authorList>
    </citation>
    <scope>NUCLEOTIDE SEQUENCE [LARGE SCALE GENOMIC DNA]</scope>
    <source>
        <strain evidence="2 3">NPDC050545</strain>
    </source>
</reference>
<keyword evidence="1" id="KW-1133">Transmembrane helix</keyword>
<feature type="transmembrane region" description="Helical" evidence="1">
    <location>
        <begin position="298"/>
        <end position="316"/>
    </location>
</feature>